<dbReference type="Gene3D" id="3.40.50.1820">
    <property type="entry name" value="alpha/beta hydrolase"/>
    <property type="match status" value="1"/>
</dbReference>
<feature type="domain" description="AB hydrolase-1" evidence="1">
    <location>
        <begin position="34"/>
        <end position="283"/>
    </location>
</feature>
<evidence type="ECO:0000259" key="1">
    <source>
        <dbReference type="Pfam" id="PF12697"/>
    </source>
</evidence>
<organism evidence="2 3">
    <name type="scientific">Fusarium tricinctum</name>
    <dbReference type="NCBI Taxonomy" id="61284"/>
    <lineage>
        <taxon>Eukaryota</taxon>
        <taxon>Fungi</taxon>
        <taxon>Dikarya</taxon>
        <taxon>Ascomycota</taxon>
        <taxon>Pezizomycotina</taxon>
        <taxon>Sordariomycetes</taxon>
        <taxon>Hypocreomycetidae</taxon>
        <taxon>Hypocreales</taxon>
        <taxon>Nectriaceae</taxon>
        <taxon>Fusarium</taxon>
        <taxon>Fusarium tricinctum species complex</taxon>
    </lineage>
</organism>
<dbReference type="OrthoDB" id="5371334at2759"/>
<evidence type="ECO:0000313" key="2">
    <source>
        <dbReference type="EMBL" id="KAH7236588.1"/>
    </source>
</evidence>
<accession>A0A8K0W7C0</accession>
<reference evidence="2" key="1">
    <citation type="journal article" date="2021" name="Nat. Commun.">
        <title>Genetic determinants of endophytism in the Arabidopsis root mycobiome.</title>
        <authorList>
            <person name="Mesny F."/>
            <person name="Miyauchi S."/>
            <person name="Thiergart T."/>
            <person name="Pickel B."/>
            <person name="Atanasova L."/>
            <person name="Karlsson M."/>
            <person name="Huettel B."/>
            <person name="Barry K.W."/>
            <person name="Haridas S."/>
            <person name="Chen C."/>
            <person name="Bauer D."/>
            <person name="Andreopoulos W."/>
            <person name="Pangilinan J."/>
            <person name="LaButti K."/>
            <person name="Riley R."/>
            <person name="Lipzen A."/>
            <person name="Clum A."/>
            <person name="Drula E."/>
            <person name="Henrissat B."/>
            <person name="Kohler A."/>
            <person name="Grigoriev I.V."/>
            <person name="Martin F.M."/>
            <person name="Hacquard S."/>
        </authorList>
    </citation>
    <scope>NUCLEOTIDE SEQUENCE</scope>
    <source>
        <strain evidence="2">MPI-SDFR-AT-0068</strain>
    </source>
</reference>
<keyword evidence="3" id="KW-1185">Reference proteome</keyword>
<name>A0A8K0W7C0_9HYPO</name>
<proteinExistence type="predicted"/>
<dbReference type="Pfam" id="PF12697">
    <property type="entry name" value="Abhydrolase_6"/>
    <property type="match status" value="1"/>
</dbReference>
<sequence length="312" mass="34227">MEPFTLLLPNGGTVAGIHNIPPHSESPIPYRPLVVALHGGGYECHYFDADPKHTASISSNAYGVPFISIDRPCYGGTSSFLPIPKGSNFITETGTWLHKYILPTLWSKFGIPNQCNCLVLFCHSLGIMYGVAAAAMHGQDEKPSYPLGGLICSGVGDVWQPHMYENAVTEPYDPLGQRSADPEVKDTLMFRPGTVHSDILELAERLNSPAPLAELASLPATWLPTWKEEWAVHVKTPVMFALVEQESFFVVSEERVEACAQAFSGSLRVDRSFVKGAPHCMELSYWAQGWYARAFGFAMECSAYVGLRNAGK</sequence>
<dbReference type="EMBL" id="JAGPXF010000007">
    <property type="protein sequence ID" value="KAH7236588.1"/>
    <property type="molecule type" value="Genomic_DNA"/>
</dbReference>
<dbReference type="Proteomes" id="UP000813427">
    <property type="component" value="Unassembled WGS sequence"/>
</dbReference>
<dbReference type="SUPFAM" id="SSF53474">
    <property type="entry name" value="alpha/beta-Hydrolases"/>
    <property type="match status" value="1"/>
</dbReference>
<dbReference type="InterPro" id="IPR000073">
    <property type="entry name" value="AB_hydrolase_1"/>
</dbReference>
<dbReference type="InterPro" id="IPR029058">
    <property type="entry name" value="AB_hydrolase_fold"/>
</dbReference>
<protein>
    <recommendedName>
        <fullName evidence="1">AB hydrolase-1 domain-containing protein</fullName>
    </recommendedName>
</protein>
<dbReference type="AlphaFoldDB" id="A0A8K0W7C0"/>
<comment type="caution">
    <text evidence="2">The sequence shown here is derived from an EMBL/GenBank/DDBJ whole genome shotgun (WGS) entry which is preliminary data.</text>
</comment>
<gene>
    <name evidence="2" type="ORF">BKA59DRAFT_549256</name>
</gene>
<evidence type="ECO:0000313" key="3">
    <source>
        <dbReference type="Proteomes" id="UP000813427"/>
    </source>
</evidence>